<keyword evidence="2" id="KW-1185">Reference proteome</keyword>
<accession>A0A6L3V611</accession>
<dbReference type="RefSeq" id="WP_151534561.1">
    <property type="nucleotide sequence ID" value="NZ_WBOS01000003.1"/>
</dbReference>
<proteinExistence type="predicted"/>
<evidence type="ECO:0000313" key="1">
    <source>
        <dbReference type="EMBL" id="KAB2336608.1"/>
    </source>
</evidence>
<dbReference type="EMBL" id="WBOS01000003">
    <property type="protein sequence ID" value="KAB2336608.1"/>
    <property type="molecule type" value="Genomic_DNA"/>
</dbReference>
<dbReference type="Proteomes" id="UP000481030">
    <property type="component" value="Unassembled WGS sequence"/>
</dbReference>
<organism evidence="1 2">
    <name type="scientific">Cytobacillus depressus</name>
    <dbReference type="NCBI Taxonomy" id="1602942"/>
    <lineage>
        <taxon>Bacteria</taxon>
        <taxon>Bacillati</taxon>
        <taxon>Bacillota</taxon>
        <taxon>Bacilli</taxon>
        <taxon>Bacillales</taxon>
        <taxon>Bacillaceae</taxon>
        <taxon>Cytobacillus</taxon>
    </lineage>
</organism>
<protein>
    <submittedName>
        <fullName evidence="1">Uncharacterized protein</fullName>
    </submittedName>
</protein>
<reference evidence="1 2" key="1">
    <citation type="journal article" date="2016" name="Antonie Van Leeuwenhoek">
        <title>Bacillus depressus sp. nov., isolated from soil of a sunflower field.</title>
        <authorList>
            <person name="Wei X."/>
            <person name="Xin D."/>
            <person name="Xin Y."/>
            <person name="Zhang H."/>
            <person name="Wang T."/>
            <person name="Zhang J."/>
        </authorList>
    </citation>
    <scope>NUCLEOTIDE SEQUENCE [LARGE SCALE GENOMIC DNA]</scope>
    <source>
        <strain evidence="1 2">BZ1</strain>
    </source>
</reference>
<gene>
    <name evidence="1" type="ORF">F7731_09595</name>
</gene>
<sequence>MKKVIFLIMVVIFSFTVYLPNANAKLTEEYIIKTVTNDFVDTHKVNLDGFEFLHNKEIAWNRTGLTIQQKSLSKIFRNIHYEQIIGDFAPLFYLNEEKKKGYVLEKKLSGSNNIYILNFDDTTQNWKITNKIEGMGKDLVELGLLKGAE</sequence>
<name>A0A6L3V611_9BACI</name>
<dbReference type="AlphaFoldDB" id="A0A6L3V611"/>
<dbReference type="OrthoDB" id="2863509at2"/>
<comment type="caution">
    <text evidence="1">The sequence shown here is derived from an EMBL/GenBank/DDBJ whole genome shotgun (WGS) entry which is preliminary data.</text>
</comment>
<evidence type="ECO:0000313" key="2">
    <source>
        <dbReference type="Proteomes" id="UP000481030"/>
    </source>
</evidence>